<dbReference type="Proteomes" id="UP000305887">
    <property type="component" value="Unassembled WGS sequence"/>
</dbReference>
<proteinExistence type="predicted"/>
<reference evidence="2 3" key="1">
    <citation type="submission" date="2019-06" db="EMBL/GenBank/DDBJ databases">
        <title>YIM 131921 draft genome.</title>
        <authorList>
            <person name="Jiang L."/>
        </authorList>
    </citation>
    <scope>NUCLEOTIDE SEQUENCE [LARGE SCALE GENOMIC DNA]</scope>
    <source>
        <strain evidence="2 3">YIM 131921</strain>
    </source>
</reference>
<gene>
    <name evidence="2" type="ORF">FHG66_16605</name>
</gene>
<dbReference type="InterPro" id="IPR014710">
    <property type="entry name" value="RmlC-like_jellyroll"/>
</dbReference>
<dbReference type="Gene3D" id="2.60.120.10">
    <property type="entry name" value="Jelly Rolls"/>
    <property type="match status" value="1"/>
</dbReference>
<keyword evidence="3" id="KW-1185">Reference proteome</keyword>
<name>A0A5C4MQB6_9RHOB</name>
<dbReference type="InterPro" id="IPR013096">
    <property type="entry name" value="Cupin_2"/>
</dbReference>
<dbReference type="InterPro" id="IPR011051">
    <property type="entry name" value="RmlC_Cupin_sf"/>
</dbReference>
<dbReference type="Pfam" id="PF07883">
    <property type="entry name" value="Cupin_2"/>
    <property type="match status" value="1"/>
</dbReference>
<sequence>MADTTPTFASLPAELPADDLSRAATLVDPDEPGLTHLAIGPGTYTILLRGSDTGGAYALIDMLVPPNGGPPPHRHDFEEMFHVLQGELEVTFRGETMRLRAGQSLNIPANAPHGFRVTSATAARFLCLCVGPGQEEFFEAVGDRLPSRTAPAPRLSSEEVAAKRVLALSLAARFRSEFLPPR</sequence>
<dbReference type="EMBL" id="VDFU01000025">
    <property type="protein sequence ID" value="TNC47516.1"/>
    <property type="molecule type" value="Genomic_DNA"/>
</dbReference>
<dbReference type="OrthoDB" id="9798709at2"/>
<organism evidence="2 3">
    <name type="scientific">Rubellimicrobium rubrum</name>
    <dbReference type="NCBI Taxonomy" id="2585369"/>
    <lineage>
        <taxon>Bacteria</taxon>
        <taxon>Pseudomonadati</taxon>
        <taxon>Pseudomonadota</taxon>
        <taxon>Alphaproteobacteria</taxon>
        <taxon>Rhodobacterales</taxon>
        <taxon>Roseobacteraceae</taxon>
        <taxon>Rubellimicrobium</taxon>
    </lineage>
</organism>
<protein>
    <submittedName>
        <fullName evidence="2">Cupin domain-containing protein</fullName>
    </submittedName>
</protein>
<dbReference type="SUPFAM" id="SSF51182">
    <property type="entry name" value="RmlC-like cupins"/>
    <property type="match status" value="1"/>
</dbReference>
<evidence type="ECO:0000313" key="2">
    <source>
        <dbReference type="EMBL" id="TNC47516.1"/>
    </source>
</evidence>
<evidence type="ECO:0000259" key="1">
    <source>
        <dbReference type="Pfam" id="PF07883"/>
    </source>
</evidence>
<feature type="domain" description="Cupin type-2" evidence="1">
    <location>
        <begin position="62"/>
        <end position="128"/>
    </location>
</feature>
<evidence type="ECO:0000313" key="3">
    <source>
        <dbReference type="Proteomes" id="UP000305887"/>
    </source>
</evidence>
<comment type="caution">
    <text evidence="2">The sequence shown here is derived from an EMBL/GenBank/DDBJ whole genome shotgun (WGS) entry which is preliminary data.</text>
</comment>
<dbReference type="AlphaFoldDB" id="A0A5C4MQB6"/>
<dbReference type="InterPro" id="IPR053146">
    <property type="entry name" value="QDO-like"/>
</dbReference>
<accession>A0A5C4MQB6</accession>
<dbReference type="PANTHER" id="PTHR36440:SF1">
    <property type="entry name" value="PUTATIVE (AFU_ORTHOLOGUE AFUA_8G07350)-RELATED"/>
    <property type="match status" value="1"/>
</dbReference>
<dbReference type="PANTHER" id="PTHR36440">
    <property type="entry name" value="PUTATIVE (AFU_ORTHOLOGUE AFUA_8G07350)-RELATED"/>
    <property type="match status" value="1"/>
</dbReference>